<evidence type="ECO:0000313" key="2">
    <source>
        <dbReference type="Proteomes" id="UP000000460"/>
    </source>
</evidence>
<accession>K4JSS2</accession>
<dbReference type="RefSeq" id="YP_006989769.1">
    <property type="nucleotide sequence ID" value="NC_019411.1"/>
</dbReference>
<organism evidence="1 2">
    <name type="scientific">Caulobacter phage CcrSwift</name>
    <dbReference type="NCBI Taxonomy" id="2927984"/>
    <lineage>
        <taxon>Viruses</taxon>
        <taxon>Duplodnaviria</taxon>
        <taxon>Heunggongvirae</taxon>
        <taxon>Uroviricota</taxon>
        <taxon>Caudoviricetes</taxon>
        <taxon>Jeanschmidtviridae</taxon>
        <taxon>Shapirovirus</taxon>
        <taxon>Shapirovirus swift</taxon>
    </lineage>
</organism>
<gene>
    <name evidence="1" type="ORF">CcrSwift_gp036</name>
</gene>
<dbReference type="Proteomes" id="UP000000460">
    <property type="component" value="Segment"/>
</dbReference>
<dbReference type="KEGG" id="vg:13996571"/>
<protein>
    <submittedName>
        <fullName evidence="1">Uncharacterized protein</fullName>
    </submittedName>
</protein>
<evidence type="ECO:0000313" key="1">
    <source>
        <dbReference type="EMBL" id="AFU88354.1"/>
    </source>
</evidence>
<dbReference type="EMBL" id="JX100809">
    <property type="protein sequence ID" value="AFU88354.1"/>
    <property type="molecule type" value="Genomic_DNA"/>
</dbReference>
<dbReference type="GeneID" id="13996571"/>
<reference evidence="1 2" key="1">
    <citation type="journal article" date="2012" name="BMC Genomics">
        <title>The Caulobacter crescentus phage phiCbK: genomics of a canonical phage.</title>
        <authorList>
            <person name="Gill J.J."/>
            <person name="Berry J.D."/>
            <person name="Russell W.K."/>
            <person name="Lessor L."/>
            <person name="Escobar Garcia D.A."/>
            <person name="Hernandez D."/>
            <person name="Kane A."/>
            <person name="Keene J."/>
            <person name="Maddox M."/>
            <person name="Martin R."/>
            <person name="Mohan S."/>
            <person name="Thorn A.M."/>
            <person name="Russell D.H."/>
            <person name="Young R."/>
        </authorList>
    </citation>
    <scope>NUCLEOTIDE SEQUENCE [LARGE SCALE GENOMIC DNA]</scope>
</reference>
<proteinExistence type="predicted"/>
<keyword evidence="2" id="KW-1185">Reference proteome</keyword>
<sequence>MTEPRLSYCTVRIGVLPDGDIEYHLECRFEDGQKYAAVKVDGGHERLAHRIAEFLNLGAEVYDGQP</sequence>
<name>K4JSS2_9CAUD</name>